<evidence type="ECO:0000256" key="1">
    <source>
        <dbReference type="ARBA" id="ARBA00022729"/>
    </source>
</evidence>
<protein>
    <recommendedName>
        <fullName evidence="2">PBP domain-containing protein</fullName>
    </recommendedName>
</protein>
<evidence type="ECO:0000313" key="3">
    <source>
        <dbReference type="EMBL" id="GGJ33586.1"/>
    </source>
</evidence>
<feature type="domain" description="PBP" evidence="2">
    <location>
        <begin position="3"/>
        <end position="152"/>
    </location>
</feature>
<dbReference type="Proteomes" id="UP000625682">
    <property type="component" value="Unassembled WGS sequence"/>
</dbReference>
<dbReference type="InterPro" id="IPR024370">
    <property type="entry name" value="PBP_domain"/>
</dbReference>
<dbReference type="PANTHER" id="PTHR30570:SF1">
    <property type="entry name" value="PHOSPHATE-BINDING PROTEIN PSTS"/>
    <property type="match status" value="1"/>
</dbReference>
<dbReference type="SUPFAM" id="SSF53850">
    <property type="entry name" value="Periplasmic binding protein-like II"/>
    <property type="match status" value="1"/>
</dbReference>
<reference evidence="3" key="2">
    <citation type="submission" date="2020-09" db="EMBL/GenBank/DDBJ databases">
        <authorList>
            <person name="Sun Q."/>
            <person name="Zhou Y."/>
        </authorList>
    </citation>
    <scope>NUCLEOTIDE SEQUENCE</scope>
    <source>
        <strain evidence="3">CGMCC 4.7272</strain>
    </source>
</reference>
<accession>A0A917KZP9</accession>
<dbReference type="Pfam" id="PF12849">
    <property type="entry name" value="PBP_like_2"/>
    <property type="match status" value="1"/>
</dbReference>
<dbReference type="Gene3D" id="3.40.190.10">
    <property type="entry name" value="Periplasmic binding protein-like II"/>
    <property type="match status" value="2"/>
</dbReference>
<proteinExistence type="predicted"/>
<reference evidence="3" key="1">
    <citation type="journal article" date="2014" name="Int. J. Syst. Evol. Microbiol.">
        <title>Complete genome sequence of Corynebacterium casei LMG S-19264T (=DSM 44701T), isolated from a smear-ripened cheese.</title>
        <authorList>
            <consortium name="US DOE Joint Genome Institute (JGI-PGF)"/>
            <person name="Walter F."/>
            <person name="Albersmeier A."/>
            <person name="Kalinowski J."/>
            <person name="Ruckert C."/>
        </authorList>
    </citation>
    <scope>NUCLEOTIDE SEQUENCE</scope>
    <source>
        <strain evidence="3">CGMCC 4.7272</strain>
    </source>
</reference>
<evidence type="ECO:0000259" key="2">
    <source>
        <dbReference type="Pfam" id="PF12849"/>
    </source>
</evidence>
<dbReference type="AlphaFoldDB" id="A0A917KZP9"/>
<name>A0A917KZP9_9ACTN</name>
<gene>
    <name evidence="3" type="ORF">GCM10012282_32850</name>
</gene>
<comment type="caution">
    <text evidence="3">The sequence shown here is derived from an EMBL/GenBank/DDBJ whole genome shotgun (WGS) entry which is preliminary data.</text>
</comment>
<organism evidence="3 4">
    <name type="scientific">Streptomyces lacrimifluminis</name>
    <dbReference type="NCBI Taxonomy" id="1500077"/>
    <lineage>
        <taxon>Bacteria</taxon>
        <taxon>Bacillati</taxon>
        <taxon>Actinomycetota</taxon>
        <taxon>Actinomycetes</taxon>
        <taxon>Kitasatosporales</taxon>
        <taxon>Streptomycetaceae</taxon>
        <taxon>Streptomyces</taxon>
    </lineage>
</organism>
<dbReference type="EMBL" id="BMMU01000009">
    <property type="protein sequence ID" value="GGJ33586.1"/>
    <property type="molecule type" value="Genomic_DNA"/>
</dbReference>
<keyword evidence="4" id="KW-1185">Reference proteome</keyword>
<dbReference type="InterPro" id="IPR050811">
    <property type="entry name" value="Phosphate_ABC_transporter"/>
</dbReference>
<sequence>MRRVYSGAVGYWDELDPALPHWRVVLVSRDADSGTRQVFQDRVLDGKWEGVPSTSLGCDLQEDPSAPVRCELDSTEDVLKRVAATRGAIGYSELGQAVRRRTVNRVALDGATAGVDAIEYDGSHYPYRGVEYAYTYADLPTGSLAGSFLNYVRNHGQGAIRNNGHIPCTATSGERLCDDFSPGA</sequence>
<evidence type="ECO:0000313" key="4">
    <source>
        <dbReference type="Proteomes" id="UP000625682"/>
    </source>
</evidence>
<keyword evidence="1" id="KW-0732">Signal</keyword>
<dbReference type="PANTHER" id="PTHR30570">
    <property type="entry name" value="PERIPLASMIC PHOSPHATE BINDING COMPONENT OF PHOSPHATE ABC TRANSPORTER"/>
    <property type="match status" value="1"/>
</dbReference>